<dbReference type="Proteomes" id="UP001060085">
    <property type="component" value="Linkage Group LG05"/>
</dbReference>
<organism evidence="1 2">
    <name type="scientific">Catharanthus roseus</name>
    <name type="common">Madagascar periwinkle</name>
    <name type="synonym">Vinca rosea</name>
    <dbReference type="NCBI Taxonomy" id="4058"/>
    <lineage>
        <taxon>Eukaryota</taxon>
        <taxon>Viridiplantae</taxon>
        <taxon>Streptophyta</taxon>
        <taxon>Embryophyta</taxon>
        <taxon>Tracheophyta</taxon>
        <taxon>Spermatophyta</taxon>
        <taxon>Magnoliopsida</taxon>
        <taxon>eudicotyledons</taxon>
        <taxon>Gunneridae</taxon>
        <taxon>Pentapetalae</taxon>
        <taxon>asterids</taxon>
        <taxon>lamiids</taxon>
        <taxon>Gentianales</taxon>
        <taxon>Apocynaceae</taxon>
        <taxon>Rauvolfioideae</taxon>
        <taxon>Vinceae</taxon>
        <taxon>Catharanthinae</taxon>
        <taxon>Catharanthus</taxon>
    </lineage>
</organism>
<protein>
    <submittedName>
        <fullName evidence="1">Uncharacterized protein</fullName>
    </submittedName>
</protein>
<keyword evidence="2" id="KW-1185">Reference proteome</keyword>
<name>A0ACC0ATA7_CATRO</name>
<dbReference type="EMBL" id="CM044705">
    <property type="protein sequence ID" value="KAI5663971.1"/>
    <property type="molecule type" value="Genomic_DNA"/>
</dbReference>
<proteinExistence type="predicted"/>
<sequence>MDHILLDCPTLPPNTSREEKNKQEYGPWLAVDTKYHEDSELLLTMKMDESGQITHINHIHADHLERSEPGRKLHGPSVTTIERRKKTTPRYRLVLGQSRQPASPPYRCTSAAQRNWKNKQHHDMKRKLTFDTSDTSSKAINGVEPIKE</sequence>
<evidence type="ECO:0000313" key="1">
    <source>
        <dbReference type="EMBL" id="KAI5663971.1"/>
    </source>
</evidence>
<reference evidence="2" key="1">
    <citation type="journal article" date="2023" name="Nat. Plants">
        <title>Single-cell RNA sequencing provides a high-resolution roadmap for understanding the multicellular compartmentation of specialized metabolism.</title>
        <authorList>
            <person name="Sun S."/>
            <person name="Shen X."/>
            <person name="Li Y."/>
            <person name="Li Y."/>
            <person name="Wang S."/>
            <person name="Li R."/>
            <person name="Zhang H."/>
            <person name="Shen G."/>
            <person name="Guo B."/>
            <person name="Wei J."/>
            <person name="Xu J."/>
            <person name="St-Pierre B."/>
            <person name="Chen S."/>
            <person name="Sun C."/>
        </authorList>
    </citation>
    <scope>NUCLEOTIDE SEQUENCE [LARGE SCALE GENOMIC DNA]</scope>
</reference>
<comment type="caution">
    <text evidence="1">The sequence shown here is derived from an EMBL/GenBank/DDBJ whole genome shotgun (WGS) entry which is preliminary data.</text>
</comment>
<accession>A0ACC0ATA7</accession>
<gene>
    <name evidence="1" type="ORF">M9H77_23294</name>
</gene>
<evidence type="ECO:0000313" key="2">
    <source>
        <dbReference type="Proteomes" id="UP001060085"/>
    </source>
</evidence>